<reference evidence="2 3" key="1">
    <citation type="submission" date="2018-06" db="EMBL/GenBank/DDBJ databases">
        <title>Genomic Encyclopedia of Type Strains, Phase IV (KMG-IV): sequencing the most valuable type-strain genomes for metagenomic binning, comparative biology and taxonomic classification.</title>
        <authorList>
            <person name="Goeker M."/>
        </authorList>
    </citation>
    <scope>NUCLEOTIDE SEQUENCE [LARGE SCALE GENOMIC DNA]</scope>
    <source>
        <strain evidence="2 3">DSM 24032</strain>
    </source>
</reference>
<dbReference type="SUPFAM" id="SSF56935">
    <property type="entry name" value="Porins"/>
    <property type="match status" value="1"/>
</dbReference>
<dbReference type="RefSeq" id="WP_113952556.1">
    <property type="nucleotide sequence ID" value="NZ_QNRT01000001.1"/>
</dbReference>
<feature type="chain" id="PRO_5017318100" evidence="1">
    <location>
        <begin position="29"/>
        <end position="401"/>
    </location>
</feature>
<protein>
    <submittedName>
        <fullName evidence="2">Putative beta-barrel porin 2</fullName>
    </submittedName>
</protein>
<feature type="signal peptide" evidence="1">
    <location>
        <begin position="1"/>
        <end position="28"/>
    </location>
</feature>
<evidence type="ECO:0000313" key="2">
    <source>
        <dbReference type="EMBL" id="RBP52946.1"/>
    </source>
</evidence>
<dbReference type="OrthoDB" id="784582at2"/>
<dbReference type="EMBL" id="QNRT01000001">
    <property type="protein sequence ID" value="RBP52946.1"/>
    <property type="molecule type" value="Genomic_DNA"/>
</dbReference>
<keyword evidence="1" id="KW-0732">Signal</keyword>
<sequence>MKTIPASRSTLIASAVMTSLLLTTDVTALESKPHKIGATEVDAQITSSLGYGNNVFRGSSDETSTGIFSIQPIVQAIRETNEQRIAFGYEGNGVVFFDSRDDNYLSSKLSGDYLRKLNDISEFGIGLSFEDGSTVRGTDITEGSNGSVKGATDFTRKDLSLSYGIGSYKVGPSLELSYNFTDLGFDNFELINQGRDYKLDNLSARLGYQYSVATKVFVDLGYSDYKYDSVTRRLGVSLDNTEQSFLIGVHWRLSRLTSGEVSVGKVDKEFDSFEDPESFTSWNAQLEWTPTPRDKVTLESFSRPFEQAGTGLFQDVDQVSIEWVRELSKKVSASGGLTIGSVDFGSVQRDDDYESFRFGILYRSGRYSEWALDFEREDKNSNLPQFDYGVNTLYLSYSLSL</sequence>
<dbReference type="InterPro" id="IPR018759">
    <property type="entry name" value="BBP2_2"/>
</dbReference>
<keyword evidence="3" id="KW-1185">Reference proteome</keyword>
<dbReference type="InParanoid" id="A0A395JR65"/>
<organism evidence="2 3">
    <name type="scientific">Arenicella xantha</name>
    <dbReference type="NCBI Taxonomy" id="644221"/>
    <lineage>
        <taxon>Bacteria</taxon>
        <taxon>Pseudomonadati</taxon>
        <taxon>Pseudomonadota</taxon>
        <taxon>Gammaproteobacteria</taxon>
        <taxon>Arenicellales</taxon>
        <taxon>Arenicellaceae</taxon>
        <taxon>Arenicella</taxon>
    </lineage>
</organism>
<evidence type="ECO:0000313" key="3">
    <source>
        <dbReference type="Proteomes" id="UP000253083"/>
    </source>
</evidence>
<comment type="caution">
    <text evidence="2">The sequence shown here is derived from an EMBL/GenBank/DDBJ whole genome shotgun (WGS) entry which is preliminary data.</text>
</comment>
<evidence type="ECO:0000256" key="1">
    <source>
        <dbReference type="SAM" id="SignalP"/>
    </source>
</evidence>
<name>A0A395JR65_9GAMM</name>
<dbReference type="Pfam" id="PF10082">
    <property type="entry name" value="BBP2_2"/>
    <property type="match status" value="1"/>
</dbReference>
<proteinExistence type="predicted"/>
<gene>
    <name evidence="2" type="ORF">DFR28_101330</name>
</gene>
<dbReference type="Proteomes" id="UP000253083">
    <property type="component" value="Unassembled WGS sequence"/>
</dbReference>
<accession>A0A395JR65</accession>
<dbReference type="AlphaFoldDB" id="A0A395JR65"/>